<gene>
    <name evidence="1" type="ORF">HDA45_002308</name>
</gene>
<dbReference type="EMBL" id="JACHMX010000001">
    <property type="protein sequence ID" value="MBB5852221.1"/>
    <property type="molecule type" value="Genomic_DNA"/>
</dbReference>
<protein>
    <submittedName>
        <fullName evidence="1">Uncharacterized protein</fullName>
    </submittedName>
</protein>
<organism evidence="1 2">
    <name type="scientific">Amycolatopsis umgeniensis</name>
    <dbReference type="NCBI Taxonomy" id="336628"/>
    <lineage>
        <taxon>Bacteria</taxon>
        <taxon>Bacillati</taxon>
        <taxon>Actinomycetota</taxon>
        <taxon>Actinomycetes</taxon>
        <taxon>Pseudonocardiales</taxon>
        <taxon>Pseudonocardiaceae</taxon>
        <taxon>Amycolatopsis</taxon>
    </lineage>
</organism>
<accession>A0A841B018</accession>
<dbReference type="RefSeq" id="WP_184894521.1">
    <property type="nucleotide sequence ID" value="NZ_JACHMX010000001.1"/>
</dbReference>
<evidence type="ECO:0000313" key="2">
    <source>
        <dbReference type="Proteomes" id="UP000580861"/>
    </source>
</evidence>
<reference evidence="1 2" key="1">
    <citation type="submission" date="2020-08" db="EMBL/GenBank/DDBJ databases">
        <title>Sequencing the genomes of 1000 actinobacteria strains.</title>
        <authorList>
            <person name="Klenk H.-P."/>
        </authorList>
    </citation>
    <scope>NUCLEOTIDE SEQUENCE [LARGE SCALE GENOMIC DNA]</scope>
    <source>
        <strain evidence="1 2">DSM 45272</strain>
    </source>
</reference>
<dbReference type="AlphaFoldDB" id="A0A841B018"/>
<keyword evidence="2" id="KW-1185">Reference proteome</keyword>
<proteinExistence type="predicted"/>
<name>A0A841B018_9PSEU</name>
<evidence type="ECO:0000313" key="1">
    <source>
        <dbReference type="EMBL" id="MBB5852221.1"/>
    </source>
</evidence>
<sequence length="65" mass="7042">MELAVIVGQAMLLGAGAAWLVSSRCHQRRQAGLLQSAQAAWAYARYLEHVAAHRHPPRPGPPFLG</sequence>
<dbReference type="Proteomes" id="UP000580861">
    <property type="component" value="Unassembled WGS sequence"/>
</dbReference>
<comment type="caution">
    <text evidence="1">The sequence shown here is derived from an EMBL/GenBank/DDBJ whole genome shotgun (WGS) entry which is preliminary data.</text>
</comment>